<feature type="transmembrane region" description="Helical" evidence="2">
    <location>
        <begin position="482"/>
        <end position="501"/>
    </location>
</feature>
<keyword evidence="4" id="KW-1185">Reference proteome</keyword>
<evidence type="ECO:0000256" key="2">
    <source>
        <dbReference type="SAM" id="Phobius"/>
    </source>
</evidence>
<sequence>MKDSFFRSMTWLHTWVGLLMCWLLFLIFFAGTISFFRHEISLWNQPAVHSIENTNVQQSALIDAGLEYLQTTAPDANRWWIGLPSPRQPEVQVSHRHSQPDGQRDKWIDERLDPNTLNQVDGLVDTRGGNFFYRLHFDLHYMDRKLARWLVCLASLFMLIALISGIVIHKRIFKDMFQFRPQKGVRAWLDAHNLSSVLALPFHLMITYTGLVTLIFMLFPDPANTLYEDGVKGFRADFYPERQRAEATEQQLSTPAFNSAFAHFHLNWPEQKIKRVIVDHPSNMGATIKIYGDNGTLIRDEHPYWQYSGITGELLKTARLDPSSGELLYGGMIAVHSGRLAHPGLRWLYFICGIAGCIMIASGCIMWAKRIRERLKPDQSPSFGLKLVEALNLGTIMGLPLATAGFFYANRLLPSGISDRAEKEILVFFIVWLASAIVAGIRRNKLAWQGFAYLNAVTWLLLPICNALTTDGNLMTYIVEDKWILASFDLAFLATAAAFALQGKKLSSKSSKASAVKVKPVQKRTLNREQKA</sequence>
<feature type="region of interest" description="Disordered" evidence="1">
    <location>
        <begin position="507"/>
        <end position="532"/>
    </location>
</feature>
<gene>
    <name evidence="3" type="ORF">QNM18_17005</name>
</gene>
<dbReference type="RefSeq" id="WP_284137907.1">
    <property type="nucleotide sequence ID" value="NZ_JASJUT010000007.1"/>
</dbReference>
<comment type="caution">
    <text evidence="3">The sequence shown here is derived from an EMBL/GenBank/DDBJ whole genome shotgun (WGS) entry which is preliminary data.</text>
</comment>
<feature type="transmembrane region" description="Helical" evidence="2">
    <location>
        <begin position="347"/>
        <end position="368"/>
    </location>
</feature>
<dbReference type="InterPro" id="IPR005625">
    <property type="entry name" value="PepSY-ass_TM"/>
</dbReference>
<dbReference type="EMBL" id="JASJUT010000007">
    <property type="protein sequence ID" value="MDK2596751.1"/>
    <property type="molecule type" value="Genomic_DNA"/>
</dbReference>
<keyword evidence="2" id="KW-0812">Transmembrane</keyword>
<keyword evidence="2" id="KW-1133">Transmembrane helix</keyword>
<accession>A0ABT7ENW7</accession>
<dbReference type="PANTHER" id="PTHR34219">
    <property type="entry name" value="IRON-REGULATED INNER MEMBRANE PROTEIN-RELATED"/>
    <property type="match status" value="1"/>
</dbReference>
<evidence type="ECO:0000256" key="1">
    <source>
        <dbReference type="SAM" id="MobiDB-lite"/>
    </source>
</evidence>
<name>A0ABT7ENW7_9GAMM</name>
<feature type="transmembrane region" description="Helical" evidence="2">
    <location>
        <begin position="146"/>
        <end position="173"/>
    </location>
</feature>
<protein>
    <submittedName>
        <fullName evidence="3">PepSY-associated TM helix domain-containing protein</fullName>
    </submittedName>
</protein>
<evidence type="ECO:0000313" key="3">
    <source>
        <dbReference type="EMBL" id="MDK2596751.1"/>
    </source>
</evidence>
<dbReference type="Proteomes" id="UP001231915">
    <property type="component" value="Unassembled WGS sequence"/>
</dbReference>
<feature type="transmembrane region" description="Helical" evidence="2">
    <location>
        <begin position="453"/>
        <end position="470"/>
    </location>
</feature>
<feature type="transmembrane region" description="Helical" evidence="2">
    <location>
        <begin position="12"/>
        <end position="36"/>
    </location>
</feature>
<feature type="compositionally biased region" description="Low complexity" evidence="1">
    <location>
        <begin position="507"/>
        <end position="519"/>
    </location>
</feature>
<reference evidence="3 4" key="1">
    <citation type="submission" date="2023-05" db="EMBL/GenBank/DDBJ databases">
        <title>Pseudoalteromonas ardens sp. nov., Pseudoalteromonas obscura sp. nov., and Pseudoalteromonas umbrosa sp. nov., isolated from the coral Montipora capitata.</title>
        <authorList>
            <person name="Thomas E.M."/>
            <person name="Smith E.M."/>
            <person name="Papke E."/>
            <person name="Shlafstein M.D."/>
            <person name="Oline D.K."/>
            <person name="Videau P."/>
            <person name="Saw J.H."/>
            <person name="Strangman W.K."/>
            <person name="Ushijima B."/>
        </authorList>
    </citation>
    <scope>NUCLEOTIDE SEQUENCE [LARGE SCALE GENOMIC DNA]</scope>
    <source>
        <strain evidence="3 4">P94</strain>
    </source>
</reference>
<feature type="transmembrane region" description="Helical" evidence="2">
    <location>
        <begin position="389"/>
        <end position="409"/>
    </location>
</feature>
<feature type="transmembrane region" description="Helical" evidence="2">
    <location>
        <begin position="425"/>
        <end position="441"/>
    </location>
</feature>
<evidence type="ECO:0000313" key="4">
    <source>
        <dbReference type="Proteomes" id="UP001231915"/>
    </source>
</evidence>
<keyword evidence="2" id="KW-0472">Membrane</keyword>
<feature type="transmembrane region" description="Helical" evidence="2">
    <location>
        <begin position="194"/>
        <end position="219"/>
    </location>
</feature>
<dbReference type="Pfam" id="PF03929">
    <property type="entry name" value="PepSY_TM"/>
    <property type="match status" value="1"/>
</dbReference>
<dbReference type="PANTHER" id="PTHR34219:SF4">
    <property type="entry name" value="PEPSY DOMAIN-CONTAINING PROTEIN"/>
    <property type="match status" value="1"/>
</dbReference>
<organism evidence="3 4">
    <name type="scientific">Pseudoalteromonas obscura</name>
    <dbReference type="NCBI Taxonomy" id="3048491"/>
    <lineage>
        <taxon>Bacteria</taxon>
        <taxon>Pseudomonadati</taxon>
        <taxon>Pseudomonadota</taxon>
        <taxon>Gammaproteobacteria</taxon>
        <taxon>Alteromonadales</taxon>
        <taxon>Pseudoalteromonadaceae</taxon>
        <taxon>Pseudoalteromonas</taxon>
    </lineage>
</organism>
<proteinExistence type="predicted"/>